<proteinExistence type="predicted"/>
<dbReference type="PROSITE" id="PS51318">
    <property type="entry name" value="TAT"/>
    <property type="match status" value="1"/>
</dbReference>
<keyword evidence="3" id="KW-1185">Reference proteome</keyword>
<reference evidence="3" key="1">
    <citation type="journal article" date="2019" name="Int. J. Syst. Evol. Microbiol.">
        <title>The Global Catalogue of Microorganisms (GCM) 10K type strain sequencing project: providing services to taxonomists for standard genome sequencing and annotation.</title>
        <authorList>
            <consortium name="The Broad Institute Genomics Platform"/>
            <consortium name="The Broad Institute Genome Sequencing Center for Infectious Disease"/>
            <person name="Wu L."/>
            <person name="Ma J."/>
        </authorList>
    </citation>
    <scope>NUCLEOTIDE SEQUENCE [LARGE SCALE GENOMIC DNA]</scope>
    <source>
        <strain evidence="3">JCM 4542</strain>
    </source>
</reference>
<accession>A0ABP6GGY3</accession>
<dbReference type="RefSeq" id="WP_344438339.1">
    <property type="nucleotide sequence ID" value="NZ_BAAASL010000023.1"/>
</dbReference>
<sequence>MSHRTPRPSLRRAGALAAAAAALGLGLAAPAQASPGPVPPLTAHEQALLASNVPKTVVLDPATGGILSVRQSSEPAGEQGISQHNVCNRGDGCFLSGRVPYAHQGFYGSPGTARGTWPYRSGYDTGNYTASACWTQACAQRPLPPHTRATFGGTLVTGTSFRIH</sequence>
<evidence type="ECO:0000313" key="2">
    <source>
        <dbReference type="EMBL" id="GAA2723497.1"/>
    </source>
</evidence>
<gene>
    <name evidence="2" type="ORF">GCM10010315_51000</name>
</gene>
<keyword evidence="1" id="KW-0732">Signal</keyword>
<protein>
    <submittedName>
        <fullName evidence="2">Uncharacterized protein</fullName>
    </submittedName>
</protein>
<feature type="chain" id="PRO_5045124777" evidence="1">
    <location>
        <begin position="34"/>
        <end position="164"/>
    </location>
</feature>
<evidence type="ECO:0000313" key="3">
    <source>
        <dbReference type="Proteomes" id="UP001500886"/>
    </source>
</evidence>
<dbReference type="EMBL" id="BAAASL010000023">
    <property type="protein sequence ID" value="GAA2723497.1"/>
    <property type="molecule type" value="Genomic_DNA"/>
</dbReference>
<dbReference type="InterPro" id="IPR006311">
    <property type="entry name" value="TAT_signal"/>
</dbReference>
<dbReference type="Proteomes" id="UP001500886">
    <property type="component" value="Unassembled WGS sequence"/>
</dbReference>
<name>A0ABP6GGY3_9ACTN</name>
<organism evidence="2 3">
    <name type="scientific">Streptomyces luteosporeus</name>
    <dbReference type="NCBI Taxonomy" id="173856"/>
    <lineage>
        <taxon>Bacteria</taxon>
        <taxon>Bacillati</taxon>
        <taxon>Actinomycetota</taxon>
        <taxon>Actinomycetes</taxon>
        <taxon>Kitasatosporales</taxon>
        <taxon>Streptomycetaceae</taxon>
        <taxon>Streptomyces</taxon>
    </lineage>
</organism>
<feature type="signal peptide" evidence="1">
    <location>
        <begin position="1"/>
        <end position="33"/>
    </location>
</feature>
<comment type="caution">
    <text evidence="2">The sequence shown here is derived from an EMBL/GenBank/DDBJ whole genome shotgun (WGS) entry which is preliminary data.</text>
</comment>
<evidence type="ECO:0000256" key="1">
    <source>
        <dbReference type="SAM" id="SignalP"/>
    </source>
</evidence>